<evidence type="ECO:0000256" key="1">
    <source>
        <dbReference type="SAM" id="Phobius"/>
    </source>
</evidence>
<keyword evidence="1" id="KW-1133">Transmembrane helix</keyword>
<keyword evidence="3" id="KW-1185">Reference proteome</keyword>
<accession>A0AAN9KDY4</accession>
<dbReference type="Proteomes" id="UP001367508">
    <property type="component" value="Unassembled WGS sequence"/>
</dbReference>
<evidence type="ECO:0000313" key="3">
    <source>
        <dbReference type="Proteomes" id="UP001367508"/>
    </source>
</evidence>
<gene>
    <name evidence="2" type="ORF">VNO77_33533</name>
</gene>
<keyword evidence="1" id="KW-0472">Membrane</keyword>
<keyword evidence="1" id="KW-0812">Transmembrane</keyword>
<protein>
    <submittedName>
        <fullName evidence="2">Uncharacterized protein</fullName>
    </submittedName>
</protein>
<dbReference type="EMBL" id="JAYMYQ010000008">
    <property type="protein sequence ID" value="KAK7315001.1"/>
    <property type="molecule type" value="Genomic_DNA"/>
</dbReference>
<organism evidence="2 3">
    <name type="scientific">Canavalia gladiata</name>
    <name type="common">Sword bean</name>
    <name type="synonym">Dolichos gladiatus</name>
    <dbReference type="NCBI Taxonomy" id="3824"/>
    <lineage>
        <taxon>Eukaryota</taxon>
        <taxon>Viridiplantae</taxon>
        <taxon>Streptophyta</taxon>
        <taxon>Embryophyta</taxon>
        <taxon>Tracheophyta</taxon>
        <taxon>Spermatophyta</taxon>
        <taxon>Magnoliopsida</taxon>
        <taxon>eudicotyledons</taxon>
        <taxon>Gunneridae</taxon>
        <taxon>Pentapetalae</taxon>
        <taxon>rosids</taxon>
        <taxon>fabids</taxon>
        <taxon>Fabales</taxon>
        <taxon>Fabaceae</taxon>
        <taxon>Papilionoideae</taxon>
        <taxon>50 kb inversion clade</taxon>
        <taxon>NPAAA clade</taxon>
        <taxon>indigoferoid/millettioid clade</taxon>
        <taxon>Phaseoleae</taxon>
        <taxon>Canavalia</taxon>
    </lineage>
</organism>
<name>A0AAN9KDY4_CANGL</name>
<proteinExistence type="predicted"/>
<reference evidence="2 3" key="1">
    <citation type="submission" date="2024-01" db="EMBL/GenBank/DDBJ databases">
        <title>The genomes of 5 underutilized Papilionoideae crops provide insights into root nodulation and disease resistanc.</title>
        <authorList>
            <person name="Jiang F."/>
        </authorList>
    </citation>
    <scope>NUCLEOTIDE SEQUENCE [LARGE SCALE GENOMIC DNA]</scope>
    <source>
        <strain evidence="2">LVBAO_FW01</strain>
        <tissue evidence="2">Leaves</tissue>
    </source>
</reference>
<dbReference type="AlphaFoldDB" id="A0AAN9KDY4"/>
<evidence type="ECO:0000313" key="2">
    <source>
        <dbReference type="EMBL" id="KAK7315001.1"/>
    </source>
</evidence>
<sequence>MSCRRGRQVDKEHLMGEVLFSFGSLFGGLHTFSALAHMMAQSQGMVFRLGAGVVMSKKGAATIVNQVPGSSALVPARRGHANRFCEIRGPWFCSDSTRLAQNLRHNRKYVLEVS</sequence>
<feature type="transmembrane region" description="Helical" evidence="1">
    <location>
        <begin position="20"/>
        <end position="40"/>
    </location>
</feature>
<comment type="caution">
    <text evidence="2">The sequence shown here is derived from an EMBL/GenBank/DDBJ whole genome shotgun (WGS) entry which is preliminary data.</text>
</comment>